<organism evidence="2 3">
    <name type="scientific">Desulfofundulus kuznetsovii (strain DSM 6115 / VKM B-1805 / 17)</name>
    <name type="common">Desulfotomaculum kuznetsovii</name>
    <dbReference type="NCBI Taxonomy" id="760568"/>
    <lineage>
        <taxon>Bacteria</taxon>
        <taxon>Bacillati</taxon>
        <taxon>Bacillota</taxon>
        <taxon>Clostridia</taxon>
        <taxon>Eubacteriales</taxon>
        <taxon>Peptococcaceae</taxon>
        <taxon>Desulfofundulus</taxon>
    </lineage>
</organism>
<gene>
    <name evidence="2" type="ordered locus">Desku_2039</name>
</gene>
<dbReference type="Gene3D" id="1.10.3210.10">
    <property type="entry name" value="Hypothetical protein af1432"/>
    <property type="match status" value="1"/>
</dbReference>
<dbReference type="EMBL" id="CP002770">
    <property type="protein sequence ID" value="AEG15595.1"/>
    <property type="molecule type" value="Genomic_DNA"/>
</dbReference>
<evidence type="ECO:0000259" key="1">
    <source>
        <dbReference type="PROSITE" id="PS51832"/>
    </source>
</evidence>
<dbReference type="Pfam" id="PF13487">
    <property type="entry name" value="HD_5"/>
    <property type="match status" value="1"/>
</dbReference>
<reference evidence="3" key="1">
    <citation type="submission" date="2011-05" db="EMBL/GenBank/DDBJ databases">
        <title>Complete sequence of Desulfotomaculum kuznetsovii DSM 6115.</title>
        <authorList>
            <person name="Lucas S."/>
            <person name="Han J."/>
            <person name="Lapidus A."/>
            <person name="Cheng J.-F."/>
            <person name="Goodwin L."/>
            <person name="Pitluck S."/>
            <person name="Peters L."/>
            <person name="Mikhailova N."/>
            <person name="Lu M."/>
            <person name="Saunders E."/>
            <person name="Han C."/>
            <person name="Tapia R."/>
            <person name="Land M."/>
            <person name="Hauser L."/>
            <person name="Kyrpides N."/>
            <person name="Ivanova N."/>
            <person name="Pagani I."/>
            <person name="Nazina T."/>
            <person name="Ivanova A."/>
            <person name="Parshina S."/>
            <person name="Kuever J."/>
            <person name="Muyzer G."/>
            <person name="Plugge C."/>
            <person name="Stams A."/>
            <person name="Woyke T."/>
        </authorList>
    </citation>
    <scope>NUCLEOTIDE SEQUENCE [LARGE SCALE GENOMIC DNA]</scope>
    <source>
        <strain evidence="3">DSM 6115 / VKM B-1805 / 17</strain>
    </source>
</reference>
<dbReference type="AlphaFoldDB" id="A0AAU8PQS9"/>
<dbReference type="InterPro" id="IPR037522">
    <property type="entry name" value="HD_GYP_dom"/>
</dbReference>
<dbReference type="RefSeq" id="WP_013823109.1">
    <property type="nucleotide sequence ID" value="NC_015573.1"/>
</dbReference>
<dbReference type="PANTHER" id="PTHR43155:SF2">
    <property type="entry name" value="CYCLIC DI-GMP PHOSPHODIESTERASE PA4108"/>
    <property type="match status" value="1"/>
</dbReference>
<accession>A0AAU8PQS9</accession>
<dbReference type="KEGG" id="dku:Desku_2039"/>
<dbReference type="SMART" id="SM00471">
    <property type="entry name" value="HDc"/>
    <property type="match status" value="1"/>
</dbReference>
<dbReference type="PROSITE" id="PS51832">
    <property type="entry name" value="HD_GYP"/>
    <property type="match status" value="1"/>
</dbReference>
<name>A0AAU8PQS9_DESK7</name>
<keyword evidence="3" id="KW-1185">Reference proteome</keyword>
<protein>
    <submittedName>
        <fullName evidence="2">Metal dependent phosphohydrolase</fullName>
    </submittedName>
</protein>
<evidence type="ECO:0000313" key="2">
    <source>
        <dbReference type="EMBL" id="AEG15595.1"/>
    </source>
</evidence>
<sequence>MKSTMIHATLTLIRIMEARFKEASEHSQRVAGYALVLARELGMSGKEQKRVYLAGLLHDIGKLGIDSSILLKPGKLTAAEWEEVKKHPVYSYEILSAIPGMGLISRAALYHHERYDGCGYPAGLAGEDIPLEARILAVADCFDAMISNRAYRPRMPREAAVKELERCAGTQYDPQLVETFCRRVVCGGADFQPHRLAGEVLAGRKP</sequence>
<proteinExistence type="predicted"/>
<dbReference type="SUPFAM" id="SSF109604">
    <property type="entry name" value="HD-domain/PDEase-like"/>
    <property type="match status" value="1"/>
</dbReference>
<dbReference type="PANTHER" id="PTHR43155">
    <property type="entry name" value="CYCLIC DI-GMP PHOSPHODIESTERASE PA4108-RELATED"/>
    <property type="match status" value="1"/>
</dbReference>
<evidence type="ECO:0000313" key="3">
    <source>
        <dbReference type="Proteomes" id="UP000009229"/>
    </source>
</evidence>
<dbReference type="CDD" id="cd00077">
    <property type="entry name" value="HDc"/>
    <property type="match status" value="1"/>
</dbReference>
<feature type="domain" description="HD-GYP" evidence="1">
    <location>
        <begin position="1"/>
        <end position="196"/>
    </location>
</feature>
<dbReference type="InterPro" id="IPR003607">
    <property type="entry name" value="HD/PDEase_dom"/>
</dbReference>
<dbReference type="Proteomes" id="UP000009229">
    <property type="component" value="Chromosome"/>
</dbReference>